<protein>
    <recommendedName>
        <fullName evidence="1">Thiamine pyrophosphate enzyme TPP-binding domain-containing protein</fullName>
    </recommendedName>
</protein>
<dbReference type="GO" id="GO:0003824">
    <property type="term" value="F:catalytic activity"/>
    <property type="evidence" value="ECO:0007669"/>
    <property type="project" value="InterPro"/>
</dbReference>
<sequence length="85" mass="8935">MTEPPDRVSPLLRQHVPIRRPGGYFRTASGGLGWALPAAVGIKLAWQGRPVVAVVGDGSDVTVLMDGRTPTGRGAWRCGSGWPGT</sequence>
<dbReference type="InterPro" id="IPR011766">
    <property type="entry name" value="TPP_enzyme_TPP-bd"/>
</dbReference>
<accession>A0AA35G6N2</accession>
<feature type="domain" description="Thiamine pyrophosphate enzyme TPP-binding" evidence="1">
    <location>
        <begin position="12"/>
        <end position="59"/>
    </location>
</feature>
<dbReference type="AlphaFoldDB" id="A0AA35G6N2"/>
<reference evidence="2" key="1">
    <citation type="submission" date="2022-03" db="EMBL/GenBank/DDBJ databases">
        <title>Complete genome sequence of Caldinitratiruptor microaerophilus.</title>
        <authorList>
            <person name="Mukaiyama R."/>
            <person name="Nishiyama T."/>
            <person name="Ueda K."/>
        </authorList>
    </citation>
    <scope>NUCLEOTIDE SEQUENCE</scope>
    <source>
        <strain evidence="2">JCM 16183</strain>
    </source>
</reference>
<gene>
    <name evidence="2" type="ORF">caldi_02860</name>
</gene>
<evidence type="ECO:0000259" key="1">
    <source>
        <dbReference type="Pfam" id="PF02775"/>
    </source>
</evidence>
<dbReference type="SUPFAM" id="SSF52518">
    <property type="entry name" value="Thiamin diphosphate-binding fold (THDP-binding)"/>
    <property type="match status" value="1"/>
</dbReference>
<name>A0AA35G6N2_9FIRM</name>
<evidence type="ECO:0000313" key="3">
    <source>
        <dbReference type="Proteomes" id="UP001163687"/>
    </source>
</evidence>
<evidence type="ECO:0000313" key="2">
    <source>
        <dbReference type="EMBL" id="BDG59196.1"/>
    </source>
</evidence>
<dbReference type="GO" id="GO:0030976">
    <property type="term" value="F:thiamine pyrophosphate binding"/>
    <property type="evidence" value="ECO:0007669"/>
    <property type="project" value="InterPro"/>
</dbReference>
<dbReference type="Gene3D" id="3.40.50.970">
    <property type="match status" value="1"/>
</dbReference>
<dbReference type="RefSeq" id="WP_264843313.1">
    <property type="nucleotide sequence ID" value="NZ_AP025628.1"/>
</dbReference>
<dbReference type="EMBL" id="AP025628">
    <property type="protein sequence ID" value="BDG59196.1"/>
    <property type="molecule type" value="Genomic_DNA"/>
</dbReference>
<dbReference type="Pfam" id="PF02775">
    <property type="entry name" value="TPP_enzyme_C"/>
    <property type="match status" value="1"/>
</dbReference>
<proteinExistence type="predicted"/>
<dbReference type="KEGG" id="cmic:caldi_02860"/>
<keyword evidence="3" id="KW-1185">Reference proteome</keyword>
<dbReference type="Proteomes" id="UP001163687">
    <property type="component" value="Chromosome"/>
</dbReference>
<organism evidence="2 3">
    <name type="scientific">Caldinitratiruptor microaerophilus</name>
    <dbReference type="NCBI Taxonomy" id="671077"/>
    <lineage>
        <taxon>Bacteria</taxon>
        <taxon>Bacillati</taxon>
        <taxon>Bacillota</taxon>
        <taxon>Clostridia</taxon>
        <taxon>Eubacteriales</taxon>
        <taxon>Symbiobacteriaceae</taxon>
        <taxon>Caldinitratiruptor</taxon>
    </lineage>
</organism>
<dbReference type="InterPro" id="IPR029061">
    <property type="entry name" value="THDP-binding"/>
</dbReference>